<dbReference type="HOGENOM" id="CLU_1979538_0_0_10"/>
<dbReference type="EMBL" id="CP001097">
    <property type="protein sequence ID" value="ACD90948.1"/>
    <property type="molecule type" value="Genomic_DNA"/>
</dbReference>
<dbReference type="Proteomes" id="UP000008841">
    <property type="component" value="Chromosome"/>
</dbReference>
<gene>
    <name evidence="2" type="ordered locus">Clim_1916</name>
</gene>
<dbReference type="RefSeq" id="WP_012466817.1">
    <property type="nucleotide sequence ID" value="NC_010803.1"/>
</dbReference>
<dbReference type="STRING" id="290315.Clim_1916"/>
<keyword evidence="1" id="KW-0175">Coiled coil</keyword>
<reference evidence="2 3" key="1">
    <citation type="submission" date="2008-05" db="EMBL/GenBank/DDBJ databases">
        <title>Complete sequence of Chlorobium limicola DSM 245.</title>
        <authorList>
            <consortium name="US DOE Joint Genome Institute"/>
            <person name="Lucas S."/>
            <person name="Copeland A."/>
            <person name="Lapidus A."/>
            <person name="Glavina del Rio T."/>
            <person name="Dalin E."/>
            <person name="Tice H."/>
            <person name="Bruce D."/>
            <person name="Goodwin L."/>
            <person name="Pitluck S."/>
            <person name="Schmutz J."/>
            <person name="Larimer F."/>
            <person name="Land M."/>
            <person name="Hauser L."/>
            <person name="Kyrpides N."/>
            <person name="Ovchinnikova G."/>
            <person name="Zhao F."/>
            <person name="Li T."/>
            <person name="Liu Z."/>
            <person name="Overmann J."/>
            <person name="Bryant D.A."/>
            <person name="Richardson P."/>
        </authorList>
    </citation>
    <scope>NUCLEOTIDE SEQUENCE [LARGE SCALE GENOMIC DNA]</scope>
    <source>
        <strain evidence="3">DSM 245 / NBRC 103803 / 6330</strain>
    </source>
</reference>
<evidence type="ECO:0000256" key="1">
    <source>
        <dbReference type="SAM" id="Coils"/>
    </source>
</evidence>
<dbReference type="KEGG" id="cli:Clim_1916"/>
<name>B3EF86_CHLL2</name>
<organism evidence="2 3">
    <name type="scientific">Chlorobium limicola (strain DSM 245 / NBRC 103803 / 6330)</name>
    <dbReference type="NCBI Taxonomy" id="290315"/>
    <lineage>
        <taxon>Bacteria</taxon>
        <taxon>Pseudomonadati</taxon>
        <taxon>Chlorobiota</taxon>
        <taxon>Chlorobiia</taxon>
        <taxon>Chlorobiales</taxon>
        <taxon>Chlorobiaceae</taxon>
        <taxon>Chlorobium/Pelodictyon group</taxon>
        <taxon>Chlorobium</taxon>
    </lineage>
</organism>
<evidence type="ECO:0000313" key="3">
    <source>
        <dbReference type="Proteomes" id="UP000008841"/>
    </source>
</evidence>
<evidence type="ECO:0000313" key="2">
    <source>
        <dbReference type="EMBL" id="ACD90948.1"/>
    </source>
</evidence>
<feature type="coiled-coil region" evidence="1">
    <location>
        <begin position="83"/>
        <end position="110"/>
    </location>
</feature>
<dbReference type="OrthoDB" id="9984040at2"/>
<protein>
    <submittedName>
        <fullName evidence="2">Uncharacterized protein</fullName>
    </submittedName>
</protein>
<accession>B3EF86</accession>
<dbReference type="eggNOG" id="ENOG5033ZTQ">
    <property type="taxonomic scope" value="Bacteria"/>
</dbReference>
<dbReference type="AlphaFoldDB" id="B3EF86"/>
<sequence>MARKKETKEPSLQTIVMDGNLETAEALAALSAAALAATAALPAALGRCETQRQMEKVIADRDICQLAYINSLQKSLRHTGPLFEQIAKELHSASEEIDRKSKELAGAAEAVDLLAAAARLAGSLALAFG</sequence>
<proteinExistence type="predicted"/>